<protein>
    <submittedName>
        <fullName evidence="1">Uncharacterized protein</fullName>
    </submittedName>
</protein>
<dbReference type="AlphaFoldDB" id="A0A0E9PZ44"/>
<reference evidence="1" key="2">
    <citation type="journal article" date="2015" name="Fish Shellfish Immunol.">
        <title>Early steps in the European eel (Anguilla anguilla)-Vibrio vulnificus interaction in the gills: Role of the RtxA13 toxin.</title>
        <authorList>
            <person name="Callol A."/>
            <person name="Pajuelo D."/>
            <person name="Ebbesson L."/>
            <person name="Teles M."/>
            <person name="MacKenzie S."/>
            <person name="Amaro C."/>
        </authorList>
    </citation>
    <scope>NUCLEOTIDE SEQUENCE</scope>
</reference>
<name>A0A0E9PZ44_ANGAN</name>
<accession>A0A0E9PZ44</accession>
<evidence type="ECO:0000313" key="1">
    <source>
        <dbReference type="EMBL" id="JAH09163.1"/>
    </source>
</evidence>
<reference evidence="1" key="1">
    <citation type="submission" date="2014-11" db="EMBL/GenBank/DDBJ databases">
        <authorList>
            <person name="Amaro Gonzalez C."/>
        </authorList>
    </citation>
    <scope>NUCLEOTIDE SEQUENCE</scope>
</reference>
<sequence>MSYRPHCSFRYTRAGILLPPSGRQVFHTLFQEIMTE</sequence>
<organism evidence="1">
    <name type="scientific">Anguilla anguilla</name>
    <name type="common">European freshwater eel</name>
    <name type="synonym">Muraena anguilla</name>
    <dbReference type="NCBI Taxonomy" id="7936"/>
    <lineage>
        <taxon>Eukaryota</taxon>
        <taxon>Metazoa</taxon>
        <taxon>Chordata</taxon>
        <taxon>Craniata</taxon>
        <taxon>Vertebrata</taxon>
        <taxon>Euteleostomi</taxon>
        <taxon>Actinopterygii</taxon>
        <taxon>Neopterygii</taxon>
        <taxon>Teleostei</taxon>
        <taxon>Anguilliformes</taxon>
        <taxon>Anguillidae</taxon>
        <taxon>Anguilla</taxon>
    </lineage>
</organism>
<dbReference type="EMBL" id="GBXM01099414">
    <property type="protein sequence ID" value="JAH09163.1"/>
    <property type="molecule type" value="Transcribed_RNA"/>
</dbReference>
<proteinExistence type="predicted"/>